<dbReference type="EMBL" id="CP021255">
    <property type="protein sequence ID" value="AVD71434.1"/>
    <property type="molecule type" value="Genomic_DNA"/>
</dbReference>
<sequence>MRSYLIDELSFLERDNLDSFLKRTLKPGALNGVFFLTIPPELLGPAQTGHEDCAPFYCAVVLGKDSVSFELLVRSSHNLHCSCIAMATPEQRRFIMDFADRMLSEELIRA</sequence>
<keyword evidence="2" id="KW-1185">Reference proteome</keyword>
<dbReference type="AlphaFoldDB" id="A0A2L1GP83"/>
<evidence type="ECO:0000313" key="2">
    <source>
        <dbReference type="Proteomes" id="UP000239867"/>
    </source>
</evidence>
<reference evidence="1" key="1">
    <citation type="submission" date="2017-05" db="EMBL/GenBank/DDBJ databases">
        <authorList>
            <person name="Song R."/>
            <person name="Chenine A.L."/>
            <person name="Ruprecht R.M."/>
        </authorList>
    </citation>
    <scope>NUCLEOTIDE SEQUENCE</scope>
    <source>
        <strain evidence="1">ORNL</strain>
    </source>
</reference>
<proteinExistence type="predicted"/>
<name>A0A2L1GP83_9BACT</name>
<dbReference type="Proteomes" id="UP000239867">
    <property type="component" value="Chromosome"/>
</dbReference>
<protein>
    <submittedName>
        <fullName evidence="1">Uncharacterized protein</fullName>
    </submittedName>
</protein>
<dbReference type="KEGG" id="deo:CAY53_08115"/>
<organism evidence="1 2">
    <name type="scientific">Desulfobulbus oralis</name>
    <dbReference type="NCBI Taxonomy" id="1986146"/>
    <lineage>
        <taxon>Bacteria</taxon>
        <taxon>Pseudomonadati</taxon>
        <taxon>Thermodesulfobacteriota</taxon>
        <taxon>Desulfobulbia</taxon>
        <taxon>Desulfobulbales</taxon>
        <taxon>Desulfobulbaceae</taxon>
        <taxon>Desulfobulbus</taxon>
    </lineage>
</organism>
<evidence type="ECO:0000313" key="1">
    <source>
        <dbReference type="EMBL" id="AVD71434.1"/>
    </source>
</evidence>
<reference evidence="1" key="2">
    <citation type="journal article" date="2018" name="MBio">
        <title>Insights into the evolution of host association through the isolation and characterization of a novel human periodontal pathobiont, Desulfobulbus oralis.</title>
        <authorList>
            <person name="Cross K.L."/>
            <person name="Chirania P."/>
            <person name="Xiong W."/>
            <person name="Beall C.J."/>
            <person name="Elkins J.G."/>
            <person name="Giannone R.J."/>
            <person name="Griffen A.L."/>
            <person name="Guss A.M."/>
            <person name="Hettich R.L."/>
            <person name="Joshi S.S."/>
            <person name="Mokrzan E.M."/>
            <person name="Martin R.K."/>
            <person name="Zhulin I.B."/>
            <person name="Leys E.J."/>
            <person name="Podar M."/>
        </authorList>
    </citation>
    <scope>NUCLEOTIDE SEQUENCE [LARGE SCALE GENOMIC DNA]</scope>
    <source>
        <strain evidence="1">ORNL</strain>
    </source>
</reference>
<dbReference type="OrthoDB" id="5459426at2"/>
<accession>A0A2L1GP83</accession>
<dbReference type="RefSeq" id="WP_104936695.1">
    <property type="nucleotide sequence ID" value="NZ_CP021255.1"/>
</dbReference>
<gene>
    <name evidence="1" type="ORF">CAY53_08115</name>
</gene>